<comment type="caution">
    <text evidence="4">The sequence shown here is derived from an EMBL/GenBank/DDBJ whole genome shotgun (WGS) entry which is preliminary data.</text>
</comment>
<reference evidence="4" key="1">
    <citation type="submission" date="2024-05" db="EMBL/GenBank/DDBJ databases">
        <title>Whole genome shotgun sequence of Streptomyces daghestanicus NBRC 12762.</title>
        <authorList>
            <person name="Komaki H."/>
            <person name="Tamura T."/>
        </authorList>
    </citation>
    <scope>NUCLEOTIDE SEQUENCE</scope>
    <source>
        <strain evidence="4">NBRC 12762</strain>
    </source>
</reference>
<dbReference type="SUPFAM" id="SSF52540">
    <property type="entry name" value="P-loop containing nucleoside triphosphate hydrolases"/>
    <property type="match status" value="1"/>
</dbReference>
<dbReference type="PANTHER" id="PTHR16305">
    <property type="entry name" value="TESTICULAR SOLUBLE ADENYLYL CYCLASE"/>
    <property type="match status" value="1"/>
</dbReference>
<dbReference type="PROSITE" id="PS50043">
    <property type="entry name" value="HTH_LUXR_2"/>
    <property type="match status" value="1"/>
</dbReference>
<dbReference type="Gene3D" id="3.40.50.300">
    <property type="entry name" value="P-loop containing nucleotide triphosphate hydrolases"/>
    <property type="match status" value="1"/>
</dbReference>
<dbReference type="RefSeq" id="WP_226534543.1">
    <property type="nucleotide sequence ID" value="NZ_BMTC01000023.1"/>
</dbReference>
<dbReference type="Pfam" id="PF00196">
    <property type="entry name" value="GerE"/>
    <property type="match status" value="1"/>
</dbReference>
<gene>
    <name evidence="4" type="ORF">Sdagh_08870</name>
</gene>
<evidence type="ECO:0000259" key="3">
    <source>
        <dbReference type="PROSITE" id="PS50043"/>
    </source>
</evidence>
<dbReference type="PRINTS" id="PR00038">
    <property type="entry name" value="HTHLUXR"/>
</dbReference>
<dbReference type="Proteomes" id="UP001052655">
    <property type="component" value="Unassembled WGS sequence"/>
</dbReference>
<dbReference type="EMBL" id="BNDX01000002">
    <property type="protein sequence ID" value="GHI29157.1"/>
    <property type="molecule type" value="Genomic_DNA"/>
</dbReference>
<dbReference type="Gene3D" id="1.10.10.10">
    <property type="entry name" value="Winged helix-like DNA-binding domain superfamily/Winged helix DNA-binding domain"/>
    <property type="match status" value="1"/>
</dbReference>
<dbReference type="InterPro" id="IPR027417">
    <property type="entry name" value="P-loop_NTPase"/>
</dbReference>
<keyword evidence="5" id="KW-1185">Reference proteome</keyword>
<dbReference type="PANTHER" id="PTHR16305:SF35">
    <property type="entry name" value="TRANSCRIPTIONAL ACTIVATOR DOMAIN"/>
    <property type="match status" value="1"/>
</dbReference>
<dbReference type="Pfam" id="PF13191">
    <property type="entry name" value="AAA_16"/>
    <property type="match status" value="1"/>
</dbReference>
<evidence type="ECO:0000256" key="2">
    <source>
        <dbReference type="ARBA" id="ARBA00022840"/>
    </source>
</evidence>
<accession>A0ABQ3PVX7</accession>
<evidence type="ECO:0000256" key="1">
    <source>
        <dbReference type="ARBA" id="ARBA00022741"/>
    </source>
</evidence>
<dbReference type="InterPro" id="IPR016032">
    <property type="entry name" value="Sig_transdc_resp-reg_C-effctor"/>
</dbReference>
<keyword evidence="1" id="KW-0547">Nucleotide-binding</keyword>
<dbReference type="CDD" id="cd06170">
    <property type="entry name" value="LuxR_C_like"/>
    <property type="match status" value="1"/>
</dbReference>
<sequence length="911" mass="98931">MSLTLVGRASELERLEAVLAEAGETGTALLLQGDPGAGKTVLLDAVAARARSAGARVLRVVGVETERELAFSALHQLLYPLLGHLPELPEYQGVTLEQVLSIREGSAPGRFAISAAALSLLQHAADRQPLFVVVDDVHWIDRSSAEVLTFLTRRLNGCRASFVLAARSGWNGFLDPTGLPVLTVGPLAAQDAQLLLDTSHPGLSDPTRRRLLDEAGGNPLALVELPGQLTPAQRDGDEALPTNLPLSSRLESVFADRIRLLDASTRFALLLVALDGQRPGNLREIRTAAERAGQEWDDGLLEASEHTGLVRVDHLADHVTFRHPLARSCLVHMSPGRHRRSAHEALAATLEREPERRAWHLAHAAEDPDEAVAAELTGAAELALARGGAAEAAAAFRRAAELSPDQADRARRLDEAAFAASKGGLLETAHELAGSGAAESLRGAAAAAYVLFHRDGDSDGVFRTLVPVMESAPMSASPEDVAAYDDAFYVLLNCAVWAGRPDLWPSVYQVLDRVSETARMCFDCVADPARTAHDVRARLDVATAELPPHTPFWRVNWLIYTALYLDCFSYYDAVWRDFVGQAAYDGHRFVLLARAHDAYMRGEWDTQLAIAAEGTSDAAEHGYNFTHVLFKYGMASVAAGRGDEEALNELSDEIAAWAVPRRFMLMVTSLRETRARIAIGRGDFEEAYRQAALLTPPGELPAHYPHVQRVFLDLVEAAVRTGRVEEAQAHVEAGQRARLDLISPHHEVILAAAAAVAAPEDRADKLYRAALAVPDAALWAFEYARIHLLYGEWLRRRREHKAARTHLSAAQEAFERMKAPLWAQRARNELRAAGVVTRVPGEGGAAQLSAQEYRIAELAASGLSNKEIGRQMNISPRTVGAHLYRVFPKLGVTARAALRDALDTLSGPNTG</sequence>
<organism evidence="4 5">
    <name type="scientific">Streptomyces daghestanicus</name>
    <dbReference type="NCBI Taxonomy" id="66885"/>
    <lineage>
        <taxon>Bacteria</taxon>
        <taxon>Bacillati</taxon>
        <taxon>Actinomycetota</taxon>
        <taxon>Actinomycetes</taxon>
        <taxon>Kitasatosporales</taxon>
        <taxon>Streptomycetaceae</taxon>
        <taxon>Streptomyces</taxon>
    </lineage>
</organism>
<feature type="domain" description="HTH luxR-type" evidence="3">
    <location>
        <begin position="841"/>
        <end position="906"/>
    </location>
</feature>
<dbReference type="SUPFAM" id="SSF46894">
    <property type="entry name" value="C-terminal effector domain of the bipartite response regulators"/>
    <property type="match status" value="1"/>
</dbReference>
<dbReference type="PROSITE" id="PS00622">
    <property type="entry name" value="HTH_LUXR_1"/>
    <property type="match status" value="1"/>
</dbReference>
<protein>
    <submittedName>
        <fullName evidence="4">LuxR family transcriptional regulator</fullName>
    </submittedName>
</protein>
<evidence type="ECO:0000313" key="4">
    <source>
        <dbReference type="EMBL" id="GHI29157.1"/>
    </source>
</evidence>
<name>A0ABQ3PVX7_9ACTN</name>
<dbReference type="InterPro" id="IPR000792">
    <property type="entry name" value="Tscrpt_reg_LuxR_C"/>
</dbReference>
<dbReference type="GeneID" id="91549756"/>
<dbReference type="InterPro" id="IPR036388">
    <property type="entry name" value="WH-like_DNA-bd_sf"/>
</dbReference>
<evidence type="ECO:0000313" key="5">
    <source>
        <dbReference type="Proteomes" id="UP001052655"/>
    </source>
</evidence>
<dbReference type="InterPro" id="IPR041664">
    <property type="entry name" value="AAA_16"/>
</dbReference>
<keyword evidence="2" id="KW-0067">ATP-binding</keyword>
<proteinExistence type="predicted"/>
<dbReference type="SMART" id="SM00421">
    <property type="entry name" value="HTH_LUXR"/>
    <property type="match status" value="1"/>
</dbReference>